<organism evidence="1 2">
    <name type="scientific">Pseudomonas floridensis</name>
    <dbReference type="NCBI Taxonomy" id="1958950"/>
    <lineage>
        <taxon>Bacteria</taxon>
        <taxon>Pseudomonadati</taxon>
        <taxon>Pseudomonadota</taxon>
        <taxon>Gammaproteobacteria</taxon>
        <taxon>Pseudomonadales</taxon>
        <taxon>Pseudomonadaceae</taxon>
        <taxon>Pseudomonas</taxon>
    </lineage>
</organism>
<dbReference type="RefSeq" id="WP_083186479.1">
    <property type="nucleotide sequence ID" value="NZ_MUIO01000236.1"/>
</dbReference>
<gene>
    <name evidence="1" type="ORF">BZK31_28600</name>
</gene>
<dbReference type="OrthoDB" id="7019156at2"/>
<dbReference type="EMBL" id="MUIO01000236">
    <property type="protein sequence ID" value="ORC46784.1"/>
    <property type="molecule type" value="Genomic_DNA"/>
</dbReference>
<feature type="non-terminal residue" evidence="1">
    <location>
        <position position="122"/>
    </location>
</feature>
<accession>A0A1X0MIH4</accession>
<evidence type="ECO:0000313" key="1">
    <source>
        <dbReference type="EMBL" id="ORC46784.1"/>
    </source>
</evidence>
<sequence>MLSSNDWHEKRDQFLTESQALLYKSEECLSHLELIGADEDAIRCLLASLLTLTDKADNASVPCVADFSRQLRDLLDSADPIIGLSQETLATVKSCLALISWQLEFLDPKTGELTMDSEEQQE</sequence>
<reference evidence="2" key="1">
    <citation type="submission" date="2017-02" db="EMBL/GenBank/DDBJ databases">
        <title>Pseudomonas floridae sp. nov., a novel pathogenic bacterial species isolated from tomato.</title>
        <authorList>
            <person name="Timilsina S."/>
            <person name="Vallad G.E."/>
            <person name="Jones J.B."/>
        </authorList>
    </citation>
    <scope>NUCLEOTIDE SEQUENCE [LARGE SCALE GENOMIC DNA]</scope>
    <source>
        <strain evidence="2">GEV388</strain>
    </source>
</reference>
<dbReference type="AlphaFoldDB" id="A0A1X0MIH4"/>
<keyword evidence="2" id="KW-1185">Reference proteome</keyword>
<comment type="caution">
    <text evidence="1">The sequence shown here is derived from an EMBL/GenBank/DDBJ whole genome shotgun (WGS) entry which is preliminary data.</text>
</comment>
<name>A0A1X0MIH4_9PSED</name>
<proteinExistence type="predicted"/>
<protein>
    <submittedName>
        <fullName evidence="1">Uncharacterized protein</fullName>
    </submittedName>
</protein>
<dbReference type="Proteomes" id="UP000192815">
    <property type="component" value="Unassembled WGS sequence"/>
</dbReference>
<evidence type="ECO:0000313" key="2">
    <source>
        <dbReference type="Proteomes" id="UP000192815"/>
    </source>
</evidence>